<comment type="caution">
    <text evidence="4">The sequence shown here is derived from an EMBL/GenBank/DDBJ whole genome shotgun (WGS) entry which is preliminary data.</text>
</comment>
<keyword evidence="2" id="KW-0472">Membrane</keyword>
<dbReference type="GO" id="GO:0006508">
    <property type="term" value="P:proteolysis"/>
    <property type="evidence" value="ECO:0007669"/>
    <property type="project" value="UniProtKB-KW"/>
</dbReference>
<feature type="active site" evidence="1">
    <location>
        <position position="251"/>
    </location>
</feature>
<gene>
    <name evidence="5" type="ORF">BJ975_002199</name>
    <name evidence="4" type="ORF">IDH50_17195</name>
</gene>
<keyword evidence="6" id="KW-1185">Reference proteome</keyword>
<reference evidence="5 6" key="1">
    <citation type="submission" date="2020-07" db="EMBL/GenBank/DDBJ databases">
        <title>Sequencing the genomes of 1000 actinobacteria strains.</title>
        <authorList>
            <person name="Klenk H.-P."/>
        </authorList>
    </citation>
    <scope>NUCLEOTIDE SEQUENCE [LARGE SCALE GENOMIC DNA]</scope>
    <source>
        <strain evidence="5 6">DSM 19087</strain>
    </source>
</reference>
<keyword evidence="1" id="KW-0645">Protease</keyword>
<dbReference type="GO" id="GO:0005524">
    <property type="term" value="F:ATP binding"/>
    <property type="evidence" value="ECO:0007669"/>
    <property type="project" value="InterPro"/>
</dbReference>
<dbReference type="PROSITE" id="PS51786">
    <property type="entry name" value="LON_PROTEOLYTIC"/>
    <property type="match status" value="1"/>
</dbReference>
<dbReference type="Pfam" id="PF13180">
    <property type="entry name" value="PDZ_2"/>
    <property type="match status" value="1"/>
</dbReference>
<evidence type="ECO:0000256" key="2">
    <source>
        <dbReference type="SAM" id="Phobius"/>
    </source>
</evidence>
<dbReference type="Proteomes" id="UP000659061">
    <property type="component" value="Unassembled WGS sequence"/>
</dbReference>
<keyword evidence="2" id="KW-0812">Transmembrane</keyword>
<keyword evidence="1" id="KW-0378">Hydrolase</keyword>
<dbReference type="InterPro" id="IPR027065">
    <property type="entry name" value="Lon_Prtase"/>
</dbReference>
<keyword evidence="2" id="KW-1133">Transmembrane helix</keyword>
<comment type="catalytic activity">
    <reaction evidence="1">
        <text>Hydrolysis of proteins in presence of ATP.</text>
        <dbReference type="EC" id="3.4.21.53"/>
    </reaction>
</comment>
<feature type="domain" description="Lon proteolytic" evidence="3">
    <location>
        <begin position="247"/>
        <end position="344"/>
    </location>
</feature>
<name>A0A8I0KJG2_9ACTN</name>
<dbReference type="InterPro" id="IPR036034">
    <property type="entry name" value="PDZ_sf"/>
</dbReference>
<dbReference type="AlphaFoldDB" id="A0A8I0KJG2"/>
<evidence type="ECO:0000256" key="1">
    <source>
        <dbReference type="PROSITE-ProRule" id="PRU01122"/>
    </source>
</evidence>
<reference evidence="4" key="2">
    <citation type="submission" date="2020-09" db="EMBL/GenBank/DDBJ databases">
        <title>Novel species in genus Aeromicrobium.</title>
        <authorList>
            <person name="Zhang G."/>
        </authorList>
    </citation>
    <scope>NUCLEOTIDE SEQUENCE</scope>
    <source>
        <strain evidence="4">SSW1-57</strain>
    </source>
</reference>
<dbReference type="Gene3D" id="3.30.230.10">
    <property type="match status" value="1"/>
</dbReference>
<dbReference type="Proteomes" id="UP000587211">
    <property type="component" value="Unassembled WGS sequence"/>
</dbReference>
<evidence type="ECO:0000313" key="5">
    <source>
        <dbReference type="EMBL" id="NYI38824.1"/>
    </source>
</evidence>
<dbReference type="PANTHER" id="PTHR10046">
    <property type="entry name" value="ATP DEPENDENT LON PROTEASE FAMILY MEMBER"/>
    <property type="match status" value="1"/>
</dbReference>
<dbReference type="GO" id="GO:0030163">
    <property type="term" value="P:protein catabolic process"/>
    <property type="evidence" value="ECO:0007669"/>
    <property type="project" value="InterPro"/>
</dbReference>
<dbReference type="InterPro" id="IPR020568">
    <property type="entry name" value="Ribosomal_Su5_D2-typ_SF"/>
</dbReference>
<keyword evidence="1" id="KW-0720">Serine protease</keyword>
<protein>
    <recommendedName>
        <fullName evidence="1">endopeptidase La</fullName>
        <ecNumber evidence="1">3.4.21.53</ecNumber>
    </recommendedName>
</protein>
<evidence type="ECO:0000313" key="4">
    <source>
        <dbReference type="EMBL" id="MBD1271985.1"/>
    </source>
</evidence>
<dbReference type="RefSeq" id="WP_179425878.1">
    <property type="nucleotide sequence ID" value="NZ_BAAAMP010000002.1"/>
</dbReference>
<proteinExistence type="inferred from homology"/>
<sequence>MSSPLRLSRRTLTLSVGLSVVTVLTCLVAFLPVPFVTMRPGPVFNTLGELDGTPMLTFGDDVRTYPTDGRLDFTTVSVTRAESRMSLAGAIEGWLDPDVNVVPHDFVYPDHQTNEQSTAEGAAQLASSQDASRAAALRAAGITVPEVPKVSAVVEDGPAQGRLEVDDLILTVDGEKVATQESVGQAVGDREPGDDVTIGYRRDGKDGTVTIRTTAMDDDPDQARVGIAVGSTFEFPIDIENHIGDRVGGPSAGTMFALAIYDSLTPGALTGGQNVAGTGTIDPEGTVGSIGGVRQKMAGAAEAGADIFLVPAANCREAAEGDDFGMTLVKVATLQDAIDALGTLAKDPKAKVASCE</sequence>
<evidence type="ECO:0000313" key="7">
    <source>
        <dbReference type="Proteomes" id="UP000659061"/>
    </source>
</evidence>
<dbReference type="GO" id="GO:0004252">
    <property type="term" value="F:serine-type endopeptidase activity"/>
    <property type="evidence" value="ECO:0007669"/>
    <property type="project" value="UniProtKB-UniRule"/>
</dbReference>
<dbReference type="SUPFAM" id="SSF54211">
    <property type="entry name" value="Ribosomal protein S5 domain 2-like"/>
    <property type="match status" value="1"/>
</dbReference>
<dbReference type="EMBL" id="JACWMT010000004">
    <property type="protein sequence ID" value="MBD1271985.1"/>
    <property type="molecule type" value="Genomic_DNA"/>
</dbReference>
<dbReference type="EC" id="3.4.21.53" evidence="1"/>
<dbReference type="InterPro" id="IPR014721">
    <property type="entry name" value="Ribsml_uS5_D2-typ_fold_subgr"/>
</dbReference>
<evidence type="ECO:0000313" key="6">
    <source>
        <dbReference type="Proteomes" id="UP000587211"/>
    </source>
</evidence>
<dbReference type="Pfam" id="PF05362">
    <property type="entry name" value="Lon_C"/>
    <property type="match status" value="1"/>
</dbReference>
<organism evidence="4 7">
    <name type="scientific">Aeromicrobium tamlense</name>
    <dbReference type="NCBI Taxonomy" id="375541"/>
    <lineage>
        <taxon>Bacteria</taxon>
        <taxon>Bacillati</taxon>
        <taxon>Actinomycetota</taxon>
        <taxon>Actinomycetes</taxon>
        <taxon>Propionibacteriales</taxon>
        <taxon>Nocardioidaceae</taxon>
        <taxon>Aeromicrobium</taxon>
    </lineage>
</organism>
<accession>A0A8I0KJG2</accession>
<dbReference type="Gene3D" id="2.30.42.10">
    <property type="match status" value="1"/>
</dbReference>
<feature type="transmembrane region" description="Helical" evidence="2">
    <location>
        <begin position="12"/>
        <end position="35"/>
    </location>
</feature>
<dbReference type="SUPFAM" id="SSF50156">
    <property type="entry name" value="PDZ domain-like"/>
    <property type="match status" value="1"/>
</dbReference>
<evidence type="ECO:0000259" key="3">
    <source>
        <dbReference type="PROSITE" id="PS51786"/>
    </source>
</evidence>
<comment type="similarity">
    <text evidence="1">Belongs to the peptidase S16 family.</text>
</comment>
<dbReference type="GO" id="GO:0004176">
    <property type="term" value="F:ATP-dependent peptidase activity"/>
    <property type="evidence" value="ECO:0007669"/>
    <property type="project" value="UniProtKB-UniRule"/>
</dbReference>
<dbReference type="InterPro" id="IPR008269">
    <property type="entry name" value="Lon_proteolytic"/>
</dbReference>
<dbReference type="InterPro" id="IPR001478">
    <property type="entry name" value="PDZ"/>
</dbReference>
<dbReference type="EMBL" id="JACBZN010000001">
    <property type="protein sequence ID" value="NYI38824.1"/>
    <property type="molecule type" value="Genomic_DNA"/>
</dbReference>
<feature type="active site" evidence="1">
    <location>
        <position position="296"/>
    </location>
</feature>